<name>A0A7Y6NT38_9BURK</name>
<reference evidence="2 3" key="1">
    <citation type="submission" date="2020-06" db="EMBL/GenBank/DDBJ databases">
        <title>Schlegella sp. ID0723 isolated from air conditioner.</title>
        <authorList>
            <person name="Kim D.Y."/>
            <person name="Kim D.-U."/>
        </authorList>
    </citation>
    <scope>NUCLEOTIDE SEQUENCE [LARGE SCALE GENOMIC DNA]</scope>
    <source>
        <strain evidence="2 3">ID0723</strain>
    </source>
</reference>
<protein>
    <submittedName>
        <fullName evidence="2">Uncharacterized protein</fullName>
    </submittedName>
</protein>
<accession>A0A7Y6NT38</accession>
<proteinExistence type="predicted"/>
<evidence type="ECO:0000256" key="1">
    <source>
        <dbReference type="SAM" id="MobiDB-lite"/>
    </source>
</evidence>
<keyword evidence="3" id="KW-1185">Reference proteome</keyword>
<feature type="region of interest" description="Disordered" evidence="1">
    <location>
        <begin position="353"/>
        <end position="374"/>
    </location>
</feature>
<dbReference type="AlphaFoldDB" id="A0A7Y6NT38"/>
<gene>
    <name evidence="2" type="ORF">HQN59_24170</name>
</gene>
<sequence>MADHGRVNVCGIGMVARQELGKPEFLASLTRPELALERHVLGALSESRDEKVRAAGLFLEMYAAIGRLAEPFLERGRACAGDAVCEDQASREHDAAVHAAAAPPRDALARQAAATRDPAVYAIGYAACRSGFGGPGGACQLVSADQWARMDPGNAVPWLHVAGAAARKDLQTQAEAVHRAASAQAYRAYTDEIVGWIAPLLPADLTPLERHSTLETIAMVANSTTFPFSPFGFCSKADVADVNRRQACEALGSMLLSKGTNLVTQIVGAGVLQQAGRPAEEIAAIKEEATALQQLAADVFTQQTLACESLRDSEAMLVRGARLGELENLRQRFAASGMTARAYLAATRASGAGQGTEGAFTPLPSPAAATPSLR</sequence>
<dbReference type="Proteomes" id="UP000529637">
    <property type="component" value="Unassembled WGS sequence"/>
</dbReference>
<feature type="compositionally biased region" description="Low complexity" evidence="1">
    <location>
        <begin position="359"/>
        <end position="374"/>
    </location>
</feature>
<evidence type="ECO:0000313" key="3">
    <source>
        <dbReference type="Proteomes" id="UP000529637"/>
    </source>
</evidence>
<organism evidence="2 3">
    <name type="scientific">Piscinibacter koreensis</name>
    <dbReference type="NCBI Taxonomy" id="2742824"/>
    <lineage>
        <taxon>Bacteria</taxon>
        <taxon>Pseudomonadati</taxon>
        <taxon>Pseudomonadota</taxon>
        <taxon>Betaproteobacteria</taxon>
        <taxon>Burkholderiales</taxon>
        <taxon>Sphaerotilaceae</taxon>
        <taxon>Piscinibacter</taxon>
    </lineage>
</organism>
<dbReference type="EMBL" id="JABWMJ010000018">
    <property type="protein sequence ID" value="NUZ08846.1"/>
    <property type="molecule type" value="Genomic_DNA"/>
</dbReference>
<comment type="caution">
    <text evidence="2">The sequence shown here is derived from an EMBL/GenBank/DDBJ whole genome shotgun (WGS) entry which is preliminary data.</text>
</comment>
<evidence type="ECO:0000313" key="2">
    <source>
        <dbReference type="EMBL" id="NUZ08846.1"/>
    </source>
</evidence>